<keyword evidence="2" id="KW-0811">Translocation</keyword>
<dbReference type="GO" id="GO:0006605">
    <property type="term" value="P:protein targeting"/>
    <property type="evidence" value="ECO:0007669"/>
    <property type="project" value="InterPro"/>
</dbReference>
<dbReference type="InterPro" id="IPR014001">
    <property type="entry name" value="Helicase_ATP-bd"/>
</dbReference>
<organism evidence="5 6">
    <name type="scientific">Zophobas morio</name>
    <dbReference type="NCBI Taxonomy" id="2755281"/>
    <lineage>
        <taxon>Eukaryota</taxon>
        <taxon>Metazoa</taxon>
        <taxon>Ecdysozoa</taxon>
        <taxon>Arthropoda</taxon>
        <taxon>Hexapoda</taxon>
        <taxon>Insecta</taxon>
        <taxon>Pterygota</taxon>
        <taxon>Neoptera</taxon>
        <taxon>Endopterygota</taxon>
        <taxon>Coleoptera</taxon>
        <taxon>Polyphaga</taxon>
        <taxon>Cucujiformia</taxon>
        <taxon>Tenebrionidae</taxon>
        <taxon>Zophobas</taxon>
    </lineage>
</organism>
<dbReference type="InterPro" id="IPR014018">
    <property type="entry name" value="SecA_motor_DEAD"/>
</dbReference>
<dbReference type="InterPro" id="IPR011115">
    <property type="entry name" value="SecA_DEAD"/>
</dbReference>
<evidence type="ECO:0008006" key="7">
    <source>
        <dbReference type="Google" id="ProtNLM"/>
    </source>
</evidence>
<dbReference type="InterPro" id="IPR027417">
    <property type="entry name" value="P-loop_NTPase"/>
</dbReference>
<evidence type="ECO:0000313" key="6">
    <source>
        <dbReference type="Proteomes" id="UP001168821"/>
    </source>
</evidence>
<dbReference type="GO" id="GO:0005524">
    <property type="term" value="F:ATP binding"/>
    <property type="evidence" value="ECO:0007669"/>
    <property type="project" value="InterPro"/>
</dbReference>
<dbReference type="EMBL" id="JALNTZ010000005">
    <property type="protein sequence ID" value="KAJ3651313.1"/>
    <property type="molecule type" value="Genomic_DNA"/>
</dbReference>
<proteinExistence type="predicted"/>
<feature type="domain" description="SecA family profile" evidence="4">
    <location>
        <begin position="405"/>
        <end position="1010"/>
    </location>
</feature>
<name>A0AA38I4Y4_9CUCU</name>
<dbReference type="InterPro" id="IPR036670">
    <property type="entry name" value="SecA_X-link_sf"/>
</dbReference>
<dbReference type="Proteomes" id="UP001168821">
    <property type="component" value="Unassembled WGS sequence"/>
</dbReference>
<dbReference type="InterPro" id="IPR000185">
    <property type="entry name" value="SecA"/>
</dbReference>
<evidence type="ECO:0000256" key="2">
    <source>
        <dbReference type="ARBA" id="ARBA00023010"/>
    </source>
</evidence>
<dbReference type="GO" id="GO:0006886">
    <property type="term" value="P:intracellular protein transport"/>
    <property type="evidence" value="ECO:0007669"/>
    <property type="project" value="InterPro"/>
</dbReference>
<dbReference type="PANTHER" id="PTHR30612">
    <property type="entry name" value="SECA INNER MEMBRANE COMPONENT OF SEC PROTEIN SECRETION SYSTEM"/>
    <property type="match status" value="1"/>
</dbReference>
<keyword evidence="1" id="KW-0653">Protein transport</keyword>
<accession>A0AA38I4Y4</accession>
<dbReference type="Gene3D" id="3.40.50.300">
    <property type="entry name" value="P-loop containing nucleotide triphosphate hydrolases"/>
    <property type="match status" value="2"/>
</dbReference>
<sequence length="2692" mass="307621">MYKSEILDLANECNEVNMQLNNIKKAKPLRVSYKPFLEEEVGNEEILWKFISIQPYNRKDVKKASKFLMKRSKFDYKGQYRIFKSLDKFVRKFSVPENEGPLFVVLPKSVDLWVVFCLIWADRGKSTVLYKDSSGASVPLEVKRTLTNLVPDVEFIVHENQDHEEDEDFLYGPLCLRNLEILLKFFAKKPRDVGNEFLEISFCNGSEINKQKFDAAVSFTVHLSKNAKFKAYLQQFMKNLPRKLASDVADYHKILKEELEKDERDVNHERLEEARKKCLQEENIKKFSEDFKIHVDEKAQEYRLEAAEDFSKEMKRLRQIFLILQSCKNDERFPEALETVHKQLGVDYNEIKSLGQQITEQEETKEDDSLVPEDISTLVEDIAKNGQHNEEIPSVECAPMEDLLPQIHFHRDQDDPQQEQTDVKGIQDKLLLVKTKYEKWKDNGLEAINKWAKKKKGHLGTDDNSVCEAIAVMDRAFNLLKHGRRLRSTQILSILIFFHDRKNQGQLCQIQTGEGKTLIVCLLAVIKALQGLTVDVITSNPVLAQDAVNETRDFYTVFGLTVACNNYGQSKKCYTANILYGSICSFQFDFLTDSCEGTNMRHGRGFGQVILDEVDSMLIDNGGHIAKLASPYPGMESLKYIYIKIWQELHKAEKSYCEEIQTKIENDPHTCGVNTLMSEESTIEMENYLTEKIKASDPTNIALIPFHLRKYAKSKLDVLITNALHAKYHCHEHQQYRLIVNDEGERVIAPVDYLNTGVTMNNTVWSNGLHQFVQLKHNLHLTSESLTSSFISNIGYIKNYQDKNIFGMTGTLGSQAEQQLLSKVYNVNYAKIPTYKKKVFEEYPMMVVDDDKWVDRVIAEVLKKINNERAVLVICETEEDLLNLNQQIMNIQKTRVYANEDNAKEPEELVKIGDIILATNIAGRGTNFRTQEDLELKGGLHVCVSFLPCNLRVEEQAFGRTSRQGNKGSAQIIVRQSGIEQLNIEEVRPGDDEIKRMRDLWESARLEEIKNVLVKELVFKDELFGLFLKFYGDQRRSKRKKQERFVLDDLKEFWAFWLEKKDFKVAEIEKTSAQAEFDKFREDAKHIIGGRICHNPYYCLGLAEYHLKNGDRKEASQVLQEAIEMSDDNNLKLLAGAYLKLFHIAILDGRQIMYRIKKAVGDLFFIKVKENTKYKTDAIRYLQKAGQAIDNEINYINSCLMKEDNSFCVEEALEDNEDANLFLKHMCSRLSCLKLHKGNVESLIEQINQLSAVAIQGKSPTAEEQFQDVFKSSKLNDVITSHELHEVQSIGIDTLFALREVHDVSPTVIGVAQIQIGAGIAALTTGVAFLPVFPMMSQIASTLFSEGLLDIIFEVLSQGSQEFDRKAFMKSKFISYGTAILTFGLSAALQSKVVLDKAIEYCQTLSKFLRESTHFKSICERLAKVVDKIQKYFEKLRLAAELKNLTKAQQLTKLNELSCTNPELFAKLDCGAKLEKLQALEKLGKLQVTRVDLLLDFTMKTGTKIVNHPALYNNVIKRVENIVFEKLFNRIMKELRNSLNKNNDLRFKLLRSQRKDIDKAVEELLNGTEFKTVVGTIYSKLSEKFDVMPFNQILSSAAAITNLQIFQNYADNFASNLEKLLDHVGNANNNVDQIIEEVCGKAAAKMIAFLKECYNNVKKVVSTARKLRFNKELIISAAENFVMEQMSAKILDKLRFEMKRALKESIKGRSFLMEKLRTTEQAAIFTVVKQLQRDHGIAQFQVAFAVLKSLEIMPVGRIVSSGFSVTISTYKFVKCSIKFAADLEAALSGGCCDNKVEDIIEMISSRMEDFLLPLLEKVITGTQDIVSAVRSMDSFRIEDTVDKLPSIATNMVDVLMYEFRGKFFQLITKMLISGCKKLPSLVEILRTTPLDEINTTVSEILSNDTVKILQLFYELYETLEGMSKTKLLSGSLEAIFKMSGVSVYIGQFALSLEKRLQGGNENNNTDGIIEDICLKLMKSVEPLLEQLFYQRNNAGVSVSTSNKFSRIINFVWNLLQPKIIEAFKRNLRRSIRKRGILMEKLRTSYYNVIKKEFNDILKKSLFERLLTKLVPEVLVSFQKEFGKSGVAILSLSFDISIHLNDLRNYQDTFAQDLENVLSDGSYNNDVDTIIDEIESEIMKIVTPLLTKIYENTKNIIDVVQEDNFTNFDDTPIDTEKIKNIMITEIEESLANELVKFFEHSLRKKINANESLKNKLRTNPSDEIVAIVNIVMNTERNKILVFLQQLSESLQNGTHDFGMLFTAIRAGLDLTPFILYVDKFVFDLEARLHLGNENNNVEYIILDICTMMSKFVGPLIKEVLNSGTNFVRQKNKSLKSLPEVLDITKKFLWKKISDRILEEFKQRLNSSIKNRKSLLLKLQTTHRKFIVEAVRKLLKKGLIERLFRKLVPQCLNLLEDEMGKSVVVLVSSSFQLTLDLNDIFNYVNNFAAQLEYGLKGGSYNNDVGEMMVEVEFNVVMKVSPLLENVYQQLTHFKSAVLGEVEDFTDINATLTTTVDVVIREICISLIDQMVKMIVQALKNFLEQNSSLQNKLRTATMVDINTVVAKMLAEDGIKTRVRGFTNKILEQLDTGLDESATNFLTQGIADLTNTAPLIASFASKLEERLSIGEKNNDIDEVVEEICLEVAIAIRDCLKNVYENMADVVGKIEAVKKKKKMFVDELEKQLSCLKTRLKS</sequence>
<dbReference type="SUPFAM" id="SSF52540">
    <property type="entry name" value="P-loop containing nucleoside triphosphate hydrolases"/>
    <property type="match status" value="2"/>
</dbReference>
<dbReference type="GO" id="GO:0017038">
    <property type="term" value="P:protein import"/>
    <property type="evidence" value="ECO:0007669"/>
    <property type="project" value="InterPro"/>
</dbReference>
<dbReference type="PROSITE" id="PS51196">
    <property type="entry name" value="SECA_MOTOR_DEAD"/>
    <property type="match status" value="1"/>
</dbReference>
<protein>
    <recommendedName>
        <fullName evidence="7">Protein translocase subunit SecA</fullName>
    </recommendedName>
</protein>
<gene>
    <name evidence="5" type="ORF">Zmor_017363</name>
</gene>
<dbReference type="SMART" id="SM00957">
    <property type="entry name" value="SecA_DEAD"/>
    <property type="match status" value="1"/>
</dbReference>
<dbReference type="Gene3D" id="3.90.1440.10">
    <property type="entry name" value="SecA, preprotein cross-linking domain"/>
    <property type="match status" value="1"/>
</dbReference>
<dbReference type="PANTHER" id="PTHR30612:SF0">
    <property type="entry name" value="CHLOROPLAST PROTEIN-TRANSPORTING ATPASE"/>
    <property type="match status" value="1"/>
</dbReference>
<reference evidence="5" key="1">
    <citation type="journal article" date="2023" name="G3 (Bethesda)">
        <title>Whole genome assemblies of Zophobas morio and Tenebrio molitor.</title>
        <authorList>
            <person name="Kaur S."/>
            <person name="Stinson S.A."/>
            <person name="diCenzo G.C."/>
        </authorList>
    </citation>
    <scope>NUCLEOTIDE SEQUENCE</scope>
    <source>
        <strain evidence="5">QUZm001</strain>
    </source>
</reference>
<evidence type="ECO:0000259" key="4">
    <source>
        <dbReference type="PROSITE" id="PS51196"/>
    </source>
</evidence>
<dbReference type="Pfam" id="PF07517">
    <property type="entry name" value="SecA_DEAD"/>
    <property type="match status" value="1"/>
</dbReference>
<keyword evidence="1" id="KW-0813">Transport</keyword>
<comment type="caution">
    <text evidence="5">The sequence shown here is derived from an EMBL/GenBank/DDBJ whole genome shotgun (WGS) entry which is preliminary data.</text>
</comment>
<evidence type="ECO:0000313" key="5">
    <source>
        <dbReference type="EMBL" id="KAJ3651313.1"/>
    </source>
</evidence>
<feature type="domain" description="Helicase ATP-binding" evidence="3">
    <location>
        <begin position="497"/>
        <end position="649"/>
    </location>
</feature>
<dbReference type="GO" id="GO:0016020">
    <property type="term" value="C:membrane"/>
    <property type="evidence" value="ECO:0007669"/>
    <property type="project" value="InterPro"/>
</dbReference>
<dbReference type="PROSITE" id="PS51192">
    <property type="entry name" value="HELICASE_ATP_BIND_1"/>
    <property type="match status" value="1"/>
</dbReference>
<dbReference type="PRINTS" id="PR00906">
    <property type="entry name" value="SECA"/>
</dbReference>
<evidence type="ECO:0000256" key="1">
    <source>
        <dbReference type="ARBA" id="ARBA00022927"/>
    </source>
</evidence>
<dbReference type="SUPFAM" id="SSF81767">
    <property type="entry name" value="Pre-protein crosslinking domain of SecA"/>
    <property type="match status" value="1"/>
</dbReference>
<evidence type="ECO:0000259" key="3">
    <source>
        <dbReference type="PROSITE" id="PS51192"/>
    </source>
</evidence>
<keyword evidence="6" id="KW-1185">Reference proteome</keyword>